<evidence type="ECO:0000313" key="2">
    <source>
        <dbReference type="EMBL" id="HIH08619.1"/>
    </source>
</evidence>
<evidence type="ECO:0000259" key="1">
    <source>
        <dbReference type="Pfam" id="PF00535"/>
    </source>
</evidence>
<dbReference type="InterPro" id="IPR029044">
    <property type="entry name" value="Nucleotide-diphossugar_trans"/>
</dbReference>
<evidence type="ECO:0000313" key="4">
    <source>
        <dbReference type="Proteomes" id="UP000577419"/>
    </source>
</evidence>
<dbReference type="Proteomes" id="UP000577419">
    <property type="component" value="Unassembled WGS sequence"/>
</dbReference>
<dbReference type="CDD" id="cd04179">
    <property type="entry name" value="DPM_DPG-synthase_like"/>
    <property type="match status" value="1"/>
</dbReference>
<name>A0A7J4IWG6_9ARCH</name>
<dbReference type="GO" id="GO:0016740">
    <property type="term" value="F:transferase activity"/>
    <property type="evidence" value="ECO:0007669"/>
    <property type="project" value="UniProtKB-KW"/>
</dbReference>
<reference evidence="2" key="1">
    <citation type="journal article" date="2020" name="bioRxiv">
        <title>A rank-normalized archaeal taxonomy based on genome phylogeny resolves widespread incomplete and uneven classifications.</title>
        <authorList>
            <person name="Rinke C."/>
            <person name="Chuvochina M."/>
            <person name="Mussig A.J."/>
            <person name="Chaumeil P.-A."/>
            <person name="Waite D.W."/>
            <person name="Whitman W.B."/>
            <person name="Parks D.H."/>
            <person name="Hugenholtz P."/>
        </authorList>
    </citation>
    <scope>NUCLEOTIDE SEQUENCE</scope>
    <source>
        <strain evidence="2">UBA10011</strain>
    </source>
</reference>
<dbReference type="SUPFAM" id="SSF53448">
    <property type="entry name" value="Nucleotide-diphospho-sugar transferases"/>
    <property type="match status" value="1"/>
</dbReference>
<organism evidence="2 4">
    <name type="scientific">Candidatus Iainarchaeum sp</name>
    <dbReference type="NCBI Taxonomy" id="3101447"/>
    <lineage>
        <taxon>Archaea</taxon>
        <taxon>Candidatus Iainarchaeota</taxon>
        <taxon>Candidatus Iainarchaeia</taxon>
        <taxon>Candidatus Iainarchaeales</taxon>
        <taxon>Candidatus Iainarchaeaceae</taxon>
        <taxon>Candidatus Iainarchaeum</taxon>
    </lineage>
</organism>
<dbReference type="PANTHER" id="PTHR48090">
    <property type="entry name" value="UNDECAPRENYL-PHOSPHATE 4-DEOXY-4-FORMAMIDO-L-ARABINOSE TRANSFERASE-RELATED"/>
    <property type="match status" value="1"/>
</dbReference>
<sequence length="229" mass="25458">MKVNIIVPVFNEEKTLGLVLTKLKQLDLRRLEVKKEIVVVNDGSTDGSKKILSGIKGIKLFNHSSNKGKGAAVKTGISSSNGEIIIIQDADLECNPKYIPFILEPIVKGKSEIVYGSRFLKEGNKQVVLFHEFGNIFLSFATSFLYNSKITDMETGYKAFKRTALDGITLKARGFDFEPEITSKFLKKGLSIKEIPVVSSSRTYKEGKKITAIDGIKALLLMIKFKFTD</sequence>
<dbReference type="InterPro" id="IPR001173">
    <property type="entry name" value="Glyco_trans_2-like"/>
</dbReference>
<dbReference type="AlphaFoldDB" id="A0A7J4IWG6"/>
<evidence type="ECO:0000313" key="3">
    <source>
        <dbReference type="EMBL" id="MBS3058954.1"/>
    </source>
</evidence>
<dbReference type="Pfam" id="PF00535">
    <property type="entry name" value="Glycos_transf_2"/>
    <property type="match status" value="1"/>
</dbReference>
<comment type="caution">
    <text evidence="2">The sequence shown here is derived from an EMBL/GenBank/DDBJ whole genome shotgun (WGS) entry which is preliminary data.</text>
</comment>
<dbReference type="EMBL" id="DUFG01000021">
    <property type="protein sequence ID" value="HIH08619.1"/>
    <property type="molecule type" value="Genomic_DNA"/>
</dbReference>
<dbReference type="PANTHER" id="PTHR48090:SF7">
    <property type="entry name" value="RFBJ PROTEIN"/>
    <property type="match status" value="1"/>
</dbReference>
<accession>A0A7J4IWG6</accession>
<proteinExistence type="predicted"/>
<dbReference type="EMBL" id="JAGVWF010000009">
    <property type="protein sequence ID" value="MBS3058954.1"/>
    <property type="molecule type" value="Genomic_DNA"/>
</dbReference>
<feature type="domain" description="Glycosyltransferase 2-like" evidence="1">
    <location>
        <begin position="5"/>
        <end position="166"/>
    </location>
</feature>
<dbReference type="Gene3D" id="3.90.550.10">
    <property type="entry name" value="Spore Coat Polysaccharide Biosynthesis Protein SpsA, Chain A"/>
    <property type="match status" value="1"/>
</dbReference>
<keyword evidence="2" id="KW-0808">Transferase</keyword>
<reference evidence="3" key="2">
    <citation type="submission" date="2021-03" db="EMBL/GenBank/DDBJ databases">
        <authorList>
            <person name="Jaffe A."/>
        </authorList>
    </citation>
    <scope>NUCLEOTIDE SEQUENCE</scope>
    <source>
        <strain evidence="3">RIFCSPHIGHO2_01_FULL_GW2011_AR10_43_9</strain>
    </source>
</reference>
<dbReference type="InterPro" id="IPR050256">
    <property type="entry name" value="Glycosyltransferase_2"/>
</dbReference>
<reference evidence="3" key="3">
    <citation type="submission" date="2021-05" db="EMBL/GenBank/DDBJ databases">
        <title>Protein family content uncovers lineage relationships and bacterial pathway maintenance mechanisms in DPANN archaea.</title>
        <authorList>
            <person name="Castelle C.J."/>
            <person name="Meheust R."/>
            <person name="Jaffe A.L."/>
            <person name="Seitz K."/>
            <person name="Gong X."/>
            <person name="Baker B.J."/>
            <person name="Banfield J.F."/>
        </authorList>
    </citation>
    <scope>NUCLEOTIDE SEQUENCE</scope>
    <source>
        <strain evidence="3">RIFCSPHIGHO2_01_FULL_GW2011_AR10_43_9</strain>
    </source>
</reference>
<gene>
    <name evidence="2" type="ORF">HA237_04585</name>
    <name evidence="3" type="ORF">J4224_00835</name>
</gene>
<dbReference type="Proteomes" id="UP000683213">
    <property type="component" value="Unassembled WGS sequence"/>
</dbReference>
<protein>
    <submittedName>
        <fullName evidence="2">Glycosyltransferase family 2 protein</fullName>
    </submittedName>
</protein>